<reference evidence="1 2" key="1">
    <citation type="journal article" date="2022" name="Nat. Genet.">
        <title>Improved pea reference genome and pan-genome highlight genomic features and evolutionary characteristics.</title>
        <authorList>
            <person name="Yang T."/>
            <person name="Liu R."/>
            <person name="Luo Y."/>
            <person name="Hu S."/>
            <person name="Wang D."/>
            <person name="Wang C."/>
            <person name="Pandey M.K."/>
            <person name="Ge S."/>
            <person name="Xu Q."/>
            <person name="Li N."/>
            <person name="Li G."/>
            <person name="Huang Y."/>
            <person name="Saxena R.K."/>
            <person name="Ji Y."/>
            <person name="Li M."/>
            <person name="Yan X."/>
            <person name="He Y."/>
            <person name="Liu Y."/>
            <person name="Wang X."/>
            <person name="Xiang C."/>
            <person name="Varshney R.K."/>
            <person name="Ding H."/>
            <person name="Gao S."/>
            <person name="Zong X."/>
        </authorList>
    </citation>
    <scope>NUCLEOTIDE SEQUENCE [LARGE SCALE GENOMIC DNA]</scope>
    <source>
        <strain evidence="1 2">cv. Zhongwan 6</strain>
    </source>
</reference>
<gene>
    <name evidence="1" type="ORF">KIW84_030805</name>
</gene>
<name>A0A9D4XP56_PEA</name>
<dbReference type="EMBL" id="JAMSHJ010000003">
    <property type="protein sequence ID" value="KAI5424751.1"/>
    <property type="molecule type" value="Genomic_DNA"/>
</dbReference>
<sequence>MDGNLKSSELLRQFQAALKRPRPPGGASQPNIIRPKYFVVAETKARAMNNSQDSQTSLDQSENHSLSFRGITSFVGHNEGSIMLFVDDLEYISSHFGSLALTELQCLRSNVPDVENDPTKQRDIDNYMVQ</sequence>
<proteinExistence type="predicted"/>
<accession>A0A9D4XP56</accession>
<evidence type="ECO:0000313" key="2">
    <source>
        <dbReference type="Proteomes" id="UP001058974"/>
    </source>
</evidence>
<dbReference type="Proteomes" id="UP001058974">
    <property type="component" value="Chromosome 3"/>
</dbReference>
<organism evidence="1 2">
    <name type="scientific">Pisum sativum</name>
    <name type="common">Garden pea</name>
    <name type="synonym">Lathyrus oleraceus</name>
    <dbReference type="NCBI Taxonomy" id="3888"/>
    <lineage>
        <taxon>Eukaryota</taxon>
        <taxon>Viridiplantae</taxon>
        <taxon>Streptophyta</taxon>
        <taxon>Embryophyta</taxon>
        <taxon>Tracheophyta</taxon>
        <taxon>Spermatophyta</taxon>
        <taxon>Magnoliopsida</taxon>
        <taxon>eudicotyledons</taxon>
        <taxon>Gunneridae</taxon>
        <taxon>Pentapetalae</taxon>
        <taxon>rosids</taxon>
        <taxon>fabids</taxon>
        <taxon>Fabales</taxon>
        <taxon>Fabaceae</taxon>
        <taxon>Papilionoideae</taxon>
        <taxon>50 kb inversion clade</taxon>
        <taxon>NPAAA clade</taxon>
        <taxon>Hologalegina</taxon>
        <taxon>IRL clade</taxon>
        <taxon>Fabeae</taxon>
        <taxon>Lathyrus</taxon>
    </lineage>
</organism>
<comment type="caution">
    <text evidence="1">The sequence shown here is derived from an EMBL/GenBank/DDBJ whole genome shotgun (WGS) entry which is preliminary data.</text>
</comment>
<dbReference type="Gramene" id="Psat03G0080500-T1">
    <property type="protein sequence ID" value="KAI5424751.1"/>
    <property type="gene ID" value="KIW84_030805"/>
</dbReference>
<evidence type="ECO:0000313" key="1">
    <source>
        <dbReference type="EMBL" id="KAI5424751.1"/>
    </source>
</evidence>
<protein>
    <submittedName>
        <fullName evidence="1">Uncharacterized protein</fullName>
    </submittedName>
</protein>
<keyword evidence="2" id="KW-1185">Reference proteome</keyword>
<dbReference type="AlphaFoldDB" id="A0A9D4XP56"/>